<dbReference type="STRING" id="370526.SAMN04489835_2545"/>
<dbReference type="Gene3D" id="3.90.1210.10">
    <property type="entry name" value="Antifreeze-like/N-acetylneuraminic acid synthase C-terminal domain"/>
    <property type="match status" value="1"/>
</dbReference>
<evidence type="ECO:0000256" key="1">
    <source>
        <dbReference type="SAM" id="MobiDB-lite"/>
    </source>
</evidence>
<evidence type="ECO:0000313" key="3">
    <source>
        <dbReference type="EMBL" id="SEH65803.1"/>
    </source>
</evidence>
<gene>
    <name evidence="3" type="ORF">SAMN04489835_2545</name>
</gene>
<dbReference type="CDD" id="cd11614">
    <property type="entry name" value="SAF_CpaB_FlgA_like"/>
    <property type="match status" value="1"/>
</dbReference>
<dbReference type="AlphaFoldDB" id="A0A1H6JXT1"/>
<dbReference type="SMART" id="SM00858">
    <property type="entry name" value="SAF"/>
    <property type="match status" value="1"/>
</dbReference>
<proteinExistence type="predicted"/>
<dbReference type="Pfam" id="PF08666">
    <property type="entry name" value="SAF"/>
    <property type="match status" value="1"/>
</dbReference>
<feature type="region of interest" description="Disordered" evidence="1">
    <location>
        <begin position="59"/>
        <end position="78"/>
    </location>
</feature>
<keyword evidence="4" id="KW-1185">Reference proteome</keyword>
<evidence type="ECO:0000313" key="4">
    <source>
        <dbReference type="Proteomes" id="UP000182915"/>
    </source>
</evidence>
<feature type="domain" description="SAF" evidence="2">
    <location>
        <begin position="29"/>
        <end position="91"/>
    </location>
</feature>
<organism evidence="3 4">
    <name type="scientific">Mycolicibacterium rutilum</name>
    <name type="common">Mycobacterium rutilum</name>
    <dbReference type="NCBI Taxonomy" id="370526"/>
    <lineage>
        <taxon>Bacteria</taxon>
        <taxon>Bacillati</taxon>
        <taxon>Actinomycetota</taxon>
        <taxon>Actinomycetes</taxon>
        <taxon>Mycobacteriales</taxon>
        <taxon>Mycobacteriaceae</taxon>
        <taxon>Mycolicibacterium</taxon>
    </lineage>
</organism>
<sequence length="192" mass="19426">MAARRAAAAGLVVLAAVAALRPDPDDERVAVVVAARDLSPGAELTAEDVRIERQSATTLPDGVHTDSSTVVGSRPAGPVRRGEALTDIRLLGPRLADAAAGPNARIVPLTLDDNAVLDLLRAGDVVDVLAAGDESDARPRLVARDAVVVLVSPKTTGATAGADRVVLVALPALAANEVAAAALVQAITVTLH</sequence>
<dbReference type="Proteomes" id="UP000182915">
    <property type="component" value="Chromosome I"/>
</dbReference>
<dbReference type="EMBL" id="LT629971">
    <property type="protein sequence ID" value="SEH65803.1"/>
    <property type="molecule type" value="Genomic_DNA"/>
</dbReference>
<dbReference type="InterPro" id="IPR013974">
    <property type="entry name" value="SAF"/>
</dbReference>
<reference evidence="4" key="1">
    <citation type="submission" date="2016-10" db="EMBL/GenBank/DDBJ databases">
        <authorList>
            <person name="Varghese N."/>
            <person name="Submissions S."/>
        </authorList>
    </citation>
    <scope>NUCLEOTIDE SEQUENCE [LARGE SCALE GENOMIC DNA]</scope>
    <source>
        <strain evidence="4">DSM 45405</strain>
    </source>
</reference>
<accession>A0A1H6JXT1</accession>
<evidence type="ECO:0000259" key="2">
    <source>
        <dbReference type="SMART" id="SM00858"/>
    </source>
</evidence>
<protein>
    <submittedName>
        <fullName evidence="3">Flp pilus assembly protein CpaB</fullName>
    </submittedName>
</protein>
<name>A0A1H6JXT1_MYCRU</name>